<accession>A0A4R6Z0I2</accession>
<dbReference type="Gene3D" id="2.30.110.10">
    <property type="entry name" value="Electron Transport, Fmn-binding Protein, Chain A"/>
    <property type="match status" value="1"/>
</dbReference>
<dbReference type="InterPro" id="IPR052917">
    <property type="entry name" value="Stress-Dev_Protein"/>
</dbReference>
<feature type="domain" description="General stress protein FMN-binding split barrel" evidence="1">
    <location>
        <begin position="16"/>
        <end position="157"/>
    </location>
</feature>
<dbReference type="InterPro" id="IPR038725">
    <property type="entry name" value="YdaG_split_barrel_FMN-bd"/>
</dbReference>
<dbReference type="PANTHER" id="PTHR34818:SF1">
    <property type="entry name" value="PROTEIN BLI-3"/>
    <property type="match status" value="1"/>
</dbReference>
<dbReference type="Pfam" id="PF16242">
    <property type="entry name" value="Pyrid_ox_like"/>
    <property type="match status" value="1"/>
</dbReference>
<sequence length="168" mass="18607">MANEENTGKIAAELTERAWEIAGSLRTSLLTTYDGTQPRIRPMAGAVRREEHAIYFMTESTSPKITQLERHPIATAAFADDSGNKFVTFTGTAVVSNDREKIREIWTPFAKAWWDSPDDPIIRLITLHPTEAELWDSPGKLLATVIMLSAVVTGAKPKVGEHAKLYSP</sequence>
<evidence type="ECO:0000313" key="3">
    <source>
        <dbReference type="Proteomes" id="UP000295293"/>
    </source>
</evidence>
<proteinExistence type="predicted"/>
<evidence type="ECO:0000259" key="1">
    <source>
        <dbReference type="Pfam" id="PF16242"/>
    </source>
</evidence>
<dbReference type="PANTHER" id="PTHR34818">
    <property type="entry name" value="PROTEIN BLI-3"/>
    <property type="match status" value="1"/>
</dbReference>
<dbReference type="SUPFAM" id="SSF50475">
    <property type="entry name" value="FMN-binding split barrel"/>
    <property type="match status" value="1"/>
</dbReference>
<dbReference type="EMBL" id="SNZH01000005">
    <property type="protein sequence ID" value="TDR45033.1"/>
    <property type="molecule type" value="Genomic_DNA"/>
</dbReference>
<dbReference type="AlphaFoldDB" id="A0A4R6Z0I2"/>
<keyword evidence="3" id="KW-1185">Reference proteome</keyword>
<evidence type="ECO:0000313" key="2">
    <source>
        <dbReference type="EMBL" id="TDR45033.1"/>
    </source>
</evidence>
<comment type="caution">
    <text evidence="2">The sequence shown here is derived from an EMBL/GenBank/DDBJ whole genome shotgun (WGS) entry which is preliminary data.</text>
</comment>
<protein>
    <submittedName>
        <fullName evidence="2">General stress protein 26</fullName>
    </submittedName>
</protein>
<gene>
    <name evidence="2" type="ORF">DFR29_105216</name>
</gene>
<reference evidence="2 3" key="1">
    <citation type="submission" date="2019-03" db="EMBL/GenBank/DDBJ databases">
        <title>Genomic Encyclopedia of Type Strains, Phase IV (KMG-IV): sequencing the most valuable type-strain genomes for metagenomic binning, comparative biology and taxonomic classification.</title>
        <authorList>
            <person name="Goeker M."/>
        </authorList>
    </citation>
    <scope>NUCLEOTIDE SEQUENCE [LARGE SCALE GENOMIC DNA]</scope>
    <source>
        <strain evidence="2 3">DSM 21667</strain>
    </source>
</reference>
<name>A0A4R6Z0I2_9GAMM</name>
<dbReference type="InterPro" id="IPR012349">
    <property type="entry name" value="Split_barrel_FMN-bd"/>
</dbReference>
<dbReference type="Proteomes" id="UP000295293">
    <property type="component" value="Unassembled WGS sequence"/>
</dbReference>
<dbReference type="RefSeq" id="WP_166654010.1">
    <property type="nucleotide sequence ID" value="NZ_SNZH01000005.1"/>
</dbReference>
<organism evidence="2 3">
    <name type="scientific">Tahibacter aquaticus</name>
    <dbReference type="NCBI Taxonomy" id="520092"/>
    <lineage>
        <taxon>Bacteria</taxon>
        <taxon>Pseudomonadati</taxon>
        <taxon>Pseudomonadota</taxon>
        <taxon>Gammaproteobacteria</taxon>
        <taxon>Lysobacterales</taxon>
        <taxon>Rhodanobacteraceae</taxon>
        <taxon>Tahibacter</taxon>
    </lineage>
</organism>